<reference evidence="1 2" key="1">
    <citation type="journal article" date="2022" name="Allergy">
        <title>Genome assembly and annotation of Periplaneta americana reveal a comprehensive cockroach allergen profile.</title>
        <authorList>
            <person name="Wang L."/>
            <person name="Xiong Q."/>
            <person name="Saelim N."/>
            <person name="Wang L."/>
            <person name="Nong W."/>
            <person name="Wan A.T."/>
            <person name="Shi M."/>
            <person name="Liu X."/>
            <person name="Cao Q."/>
            <person name="Hui J.H.L."/>
            <person name="Sookrung N."/>
            <person name="Leung T.F."/>
            <person name="Tungtrongchitr A."/>
            <person name="Tsui S.K.W."/>
        </authorList>
    </citation>
    <scope>NUCLEOTIDE SEQUENCE [LARGE SCALE GENOMIC DNA]</scope>
    <source>
        <strain evidence="1">PWHHKU_190912</strain>
    </source>
</reference>
<proteinExistence type="predicted"/>
<accession>A0ABQ8TVW0</accession>
<protein>
    <submittedName>
        <fullName evidence="1">Uncharacterized protein</fullName>
    </submittedName>
</protein>
<comment type="caution">
    <text evidence="1">The sequence shown here is derived from an EMBL/GenBank/DDBJ whole genome shotgun (WGS) entry which is preliminary data.</text>
</comment>
<evidence type="ECO:0000313" key="1">
    <source>
        <dbReference type="EMBL" id="KAJ4449986.1"/>
    </source>
</evidence>
<keyword evidence="2" id="KW-1185">Reference proteome</keyword>
<evidence type="ECO:0000313" key="2">
    <source>
        <dbReference type="Proteomes" id="UP001148838"/>
    </source>
</evidence>
<gene>
    <name evidence="1" type="ORF">ANN_01393</name>
</gene>
<organism evidence="1 2">
    <name type="scientific">Periplaneta americana</name>
    <name type="common">American cockroach</name>
    <name type="synonym">Blatta americana</name>
    <dbReference type="NCBI Taxonomy" id="6978"/>
    <lineage>
        <taxon>Eukaryota</taxon>
        <taxon>Metazoa</taxon>
        <taxon>Ecdysozoa</taxon>
        <taxon>Arthropoda</taxon>
        <taxon>Hexapoda</taxon>
        <taxon>Insecta</taxon>
        <taxon>Pterygota</taxon>
        <taxon>Neoptera</taxon>
        <taxon>Polyneoptera</taxon>
        <taxon>Dictyoptera</taxon>
        <taxon>Blattodea</taxon>
        <taxon>Blattoidea</taxon>
        <taxon>Blattidae</taxon>
        <taxon>Blattinae</taxon>
        <taxon>Periplaneta</taxon>
    </lineage>
</organism>
<dbReference type="Proteomes" id="UP001148838">
    <property type="component" value="Unassembled WGS sequence"/>
</dbReference>
<dbReference type="EMBL" id="JAJSOF020000003">
    <property type="protein sequence ID" value="KAJ4449986.1"/>
    <property type="molecule type" value="Genomic_DNA"/>
</dbReference>
<name>A0ABQ8TVW0_PERAM</name>
<sequence>MMVETGLILLRIGTNGGLCEGGNEPPGSLKATKISLNQLNFWVNFDLDLGLTTTCQVKFTVQRVGFVQERDRSATNTVHKTSILRMPAGDARSAWLRDECSCLDTQLALARERPNRPGGCWPHAHNQRWTIIQPEWSVLASLPKEQNREAKNKRGCRERRPRVTPSFRGYTALGVRIRSGSDSRKAKPPRTKKGTSQFEASCLQLSGGDPGGCSLPYVTVFNMGMDNLLYEMIRVLCCCLVNCPKTGWNLISGIIHGLMRQHSQEIMG</sequence>